<dbReference type="Gene3D" id="3.40.50.1820">
    <property type="entry name" value="alpha/beta hydrolase"/>
    <property type="match status" value="1"/>
</dbReference>
<feature type="non-terminal residue" evidence="2">
    <location>
        <position position="1"/>
    </location>
</feature>
<reference evidence="2" key="2">
    <citation type="submission" date="2023-05" db="EMBL/GenBank/DDBJ databases">
        <authorList>
            <consortium name="Lawrence Berkeley National Laboratory"/>
            <person name="Steindorff A."/>
            <person name="Hensen N."/>
            <person name="Bonometti L."/>
            <person name="Westerberg I."/>
            <person name="Brannstrom I.O."/>
            <person name="Guillou S."/>
            <person name="Cros-Aarteil S."/>
            <person name="Calhoun S."/>
            <person name="Haridas S."/>
            <person name="Kuo A."/>
            <person name="Mondo S."/>
            <person name="Pangilinan J."/>
            <person name="Riley R."/>
            <person name="Labutti K."/>
            <person name="Andreopoulos B."/>
            <person name="Lipzen A."/>
            <person name="Chen C."/>
            <person name="Yanf M."/>
            <person name="Daum C."/>
            <person name="Ng V."/>
            <person name="Clum A."/>
            <person name="Ohm R."/>
            <person name="Martin F."/>
            <person name="Silar P."/>
            <person name="Natvig D."/>
            <person name="Lalanne C."/>
            <person name="Gautier V."/>
            <person name="Ament-Velasquez S.L."/>
            <person name="Kruys A."/>
            <person name="Hutchinson M.I."/>
            <person name="Powell A.J."/>
            <person name="Barry K."/>
            <person name="Miller A.N."/>
            <person name="Grigoriev I.V."/>
            <person name="Debuchy R."/>
            <person name="Gladieux P."/>
            <person name="Thoren M.H."/>
            <person name="Johannesson H."/>
        </authorList>
    </citation>
    <scope>NUCLEOTIDE SEQUENCE</scope>
    <source>
        <strain evidence="2">CBS 757.83</strain>
    </source>
</reference>
<name>A0AAN6PSG8_9PEZI</name>
<proteinExistence type="predicted"/>
<gene>
    <name evidence="2" type="ORF">N658DRAFT_390614</name>
</gene>
<organism evidence="2 3">
    <name type="scientific">Parathielavia hyrcaniae</name>
    <dbReference type="NCBI Taxonomy" id="113614"/>
    <lineage>
        <taxon>Eukaryota</taxon>
        <taxon>Fungi</taxon>
        <taxon>Dikarya</taxon>
        <taxon>Ascomycota</taxon>
        <taxon>Pezizomycotina</taxon>
        <taxon>Sordariomycetes</taxon>
        <taxon>Sordariomycetidae</taxon>
        <taxon>Sordariales</taxon>
        <taxon>Chaetomiaceae</taxon>
        <taxon>Parathielavia</taxon>
    </lineage>
</organism>
<keyword evidence="3" id="KW-1185">Reference proteome</keyword>
<feature type="non-terminal residue" evidence="2">
    <location>
        <position position="75"/>
    </location>
</feature>
<comment type="caution">
    <text evidence="2">The sequence shown here is derived from an EMBL/GenBank/DDBJ whole genome shotgun (WGS) entry which is preliminary data.</text>
</comment>
<dbReference type="Pfam" id="PF08386">
    <property type="entry name" value="Abhydrolase_4"/>
    <property type="match status" value="1"/>
</dbReference>
<evidence type="ECO:0000259" key="1">
    <source>
        <dbReference type="Pfam" id="PF08386"/>
    </source>
</evidence>
<protein>
    <recommendedName>
        <fullName evidence="1">Peptidase S33 tripeptidyl aminopeptidase-like C-terminal domain-containing protein</fullName>
    </recommendedName>
</protein>
<dbReference type="SUPFAM" id="SSF53474">
    <property type="entry name" value="alpha/beta-Hydrolases"/>
    <property type="match status" value="1"/>
</dbReference>
<evidence type="ECO:0000313" key="3">
    <source>
        <dbReference type="Proteomes" id="UP001305647"/>
    </source>
</evidence>
<dbReference type="Proteomes" id="UP001305647">
    <property type="component" value="Unassembled WGS sequence"/>
</dbReference>
<feature type="domain" description="Peptidase S33 tripeptidyl aminopeptidase-like C-terminal" evidence="1">
    <location>
        <begin position="3"/>
        <end position="72"/>
    </location>
</feature>
<dbReference type="InterPro" id="IPR013595">
    <property type="entry name" value="Pept_S33_TAP-like_C"/>
</dbReference>
<evidence type="ECO:0000313" key="2">
    <source>
        <dbReference type="EMBL" id="KAK4095884.1"/>
    </source>
</evidence>
<reference evidence="2" key="1">
    <citation type="journal article" date="2023" name="Mol. Phylogenet. Evol.">
        <title>Genome-scale phylogeny and comparative genomics of the fungal order Sordariales.</title>
        <authorList>
            <person name="Hensen N."/>
            <person name="Bonometti L."/>
            <person name="Westerberg I."/>
            <person name="Brannstrom I.O."/>
            <person name="Guillou S."/>
            <person name="Cros-Aarteil S."/>
            <person name="Calhoun S."/>
            <person name="Haridas S."/>
            <person name="Kuo A."/>
            <person name="Mondo S."/>
            <person name="Pangilinan J."/>
            <person name="Riley R."/>
            <person name="LaButti K."/>
            <person name="Andreopoulos B."/>
            <person name="Lipzen A."/>
            <person name="Chen C."/>
            <person name="Yan M."/>
            <person name="Daum C."/>
            <person name="Ng V."/>
            <person name="Clum A."/>
            <person name="Steindorff A."/>
            <person name="Ohm R.A."/>
            <person name="Martin F."/>
            <person name="Silar P."/>
            <person name="Natvig D.O."/>
            <person name="Lalanne C."/>
            <person name="Gautier V."/>
            <person name="Ament-Velasquez S.L."/>
            <person name="Kruys A."/>
            <person name="Hutchinson M.I."/>
            <person name="Powell A.J."/>
            <person name="Barry K."/>
            <person name="Miller A.N."/>
            <person name="Grigoriev I.V."/>
            <person name="Debuchy R."/>
            <person name="Gladieux P."/>
            <person name="Hiltunen Thoren M."/>
            <person name="Johannesson H."/>
        </authorList>
    </citation>
    <scope>NUCLEOTIDE SEQUENCE</scope>
    <source>
        <strain evidence="2">CBS 757.83</strain>
    </source>
</reference>
<accession>A0AAN6PSG8</accession>
<dbReference type="EMBL" id="MU863765">
    <property type="protein sequence ID" value="KAK4095884.1"/>
    <property type="molecule type" value="Genomic_DNA"/>
</dbReference>
<dbReference type="AlphaFoldDB" id="A0AAN6PSG8"/>
<sequence length="75" mass="8244">STAYPLLLFSTTYDPVCPLMSARSAKEAFEGSRIVEVKGYGHSSLAVPSLCVARHVRDYLYEGKLPDAHVQCEPD</sequence>
<dbReference type="InterPro" id="IPR029058">
    <property type="entry name" value="AB_hydrolase_fold"/>
</dbReference>